<reference evidence="1 2" key="1">
    <citation type="journal article" date="2017" name="BMC Genomics">
        <title>Comparative and functional genomics of the Lactococcus lactis taxon; insights into evolution and niche adaptation.</title>
        <authorList>
            <person name="Kelleher P."/>
            <person name="Bottacini F."/>
            <person name="Mahony J."/>
            <person name="Kilcawley K.N."/>
            <person name="van Sinderen D."/>
        </authorList>
    </citation>
    <scope>NUCLEOTIDE SEQUENCE [LARGE SCALE GENOMIC DNA]</scope>
    <source>
        <strain evidence="1 2">JM1</strain>
    </source>
</reference>
<organism evidence="1 2">
    <name type="scientific">Lactococcus lactis subsp. cremoris</name>
    <name type="common">Streptococcus cremoris</name>
    <dbReference type="NCBI Taxonomy" id="1359"/>
    <lineage>
        <taxon>Bacteria</taxon>
        <taxon>Bacillati</taxon>
        <taxon>Bacillota</taxon>
        <taxon>Bacilli</taxon>
        <taxon>Lactobacillales</taxon>
        <taxon>Streptococcaceae</taxon>
        <taxon>Lactococcus</taxon>
    </lineage>
</organism>
<name>A0A1V0PH44_LACLC</name>
<dbReference type="EMBL" id="CP015899">
    <property type="protein sequence ID" value="ARE28368.1"/>
    <property type="molecule type" value="Genomic_DNA"/>
</dbReference>
<dbReference type="Proteomes" id="UP000191806">
    <property type="component" value="Chromosome"/>
</dbReference>
<dbReference type="AlphaFoldDB" id="A0A1V0PH44"/>
<accession>A0A1V0PH44</accession>
<sequence>MIDLVIPLIFIYLPYIIFSFLSNFSYVEEKITQNIVKYVFRVISILYFLSSYLGALSIGNTRWEILSGLSRWLMFTPVIFFIFLSYLTVKYRASKREKSYRFTLLLFVPCLINLIWIIYNLTTFYNM</sequence>
<evidence type="ECO:0000313" key="1">
    <source>
        <dbReference type="EMBL" id="ARE28368.1"/>
    </source>
</evidence>
<gene>
    <name evidence="1" type="ORF">LLJM1_0992</name>
</gene>
<proteinExistence type="predicted"/>
<evidence type="ECO:0000313" key="2">
    <source>
        <dbReference type="Proteomes" id="UP000191806"/>
    </source>
</evidence>
<protein>
    <submittedName>
        <fullName evidence="1">Uncharacterized protein</fullName>
    </submittedName>
</protein>